<evidence type="ECO:0000256" key="10">
    <source>
        <dbReference type="ARBA" id="ARBA00075366"/>
    </source>
</evidence>
<reference evidence="15 16" key="1">
    <citation type="submission" date="2017-04" db="EMBL/GenBank/DDBJ databases">
        <authorList>
            <person name="Afonso C.L."/>
            <person name="Miller P.J."/>
            <person name="Scott M.A."/>
            <person name="Spackman E."/>
            <person name="Goraichik I."/>
            <person name="Dimitrov K.M."/>
            <person name="Suarez D.L."/>
            <person name="Swayne D.E."/>
        </authorList>
    </citation>
    <scope>NUCLEOTIDE SEQUENCE [LARGE SCALE GENOMIC DNA]</scope>
</reference>
<feature type="region of interest" description="Disordered" evidence="11">
    <location>
        <begin position="248"/>
        <end position="278"/>
    </location>
</feature>
<dbReference type="GO" id="GO:0005789">
    <property type="term" value="C:endoplasmic reticulum membrane"/>
    <property type="evidence" value="ECO:0007669"/>
    <property type="project" value="UniProtKB-SubCell"/>
</dbReference>
<dbReference type="Pfam" id="PF07738">
    <property type="entry name" value="Sad1_UNC"/>
    <property type="match status" value="1"/>
</dbReference>
<keyword evidence="4" id="KW-0256">Endoplasmic reticulum</keyword>
<feature type="chain" id="PRO_5012688343" description="SUN-like protein 1" evidence="13">
    <location>
        <begin position="22"/>
        <end position="458"/>
    </location>
</feature>
<evidence type="ECO:0000256" key="3">
    <source>
        <dbReference type="ARBA" id="ARBA00022729"/>
    </source>
</evidence>
<gene>
    <name evidence="15" type="ORF">KASA_0N00759G</name>
</gene>
<dbReference type="InterPro" id="IPR008979">
    <property type="entry name" value="Galactose-bd-like_sf"/>
</dbReference>
<comment type="subunit">
    <text evidence="9">Interacts with EMP65.</text>
</comment>
<protein>
    <recommendedName>
        <fullName evidence="10">SUN-like protein 1</fullName>
    </recommendedName>
</protein>
<keyword evidence="5 12" id="KW-1133">Transmembrane helix</keyword>
<dbReference type="AlphaFoldDB" id="A0A1X7R394"/>
<dbReference type="STRING" id="1789683.A0A1X7R394"/>
<comment type="subcellular location">
    <subcellularLocation>
        <location evidence="1">Endoplasmic reticulum membrane</location>
        <topology evidence="1">Single-pass type I membrane protein</topology>
    </subcellularLocation>
</comment>
<keyword evidence="16" id="KW-1185">Reference proteome</keyword>
<evidence type="ECO:0000313" key="15">
    <source>
        <dbReference type="EMBL" id="SMN20147.1"/>
    </source>
</evidence>
<proteinExistence type="inferred from homology"/>
<evidence type="ECO:0000256" key="2">
    <source>
        <dbReference type="ARBA" id="ARBA00022692"/>
    </source>
</evidence>
<accession>A0A1X7R394</accession>
<evidence type="ECO:0000256" key="12">
    <source>
        <dbReference type="SAM" id="Phobius"/>
    </source>
</evidence>
<dbReference type="Proteomes" id="UP000196158">
    <property type="component" value="Unassembled WGS sequence"/>
</dbReference>
<feature type="domain" description="SUN" evidence="14">
    <location>
        <begin position="52"/>
        <end position="240"/>
    </location>
</feature>
<keyword evidence="3 13" id="KW-0732">Signal</keyword>
<dbReference type="InterPro" id="IPR012919">
    <property type="entry name" value="SUN_dom"/>
</dbReference>
<evidence type="ECO:0000256" key="1">
    <source>
        <dbReference type="ARBA" id="ARBA00004115"/>
    </source>
</evidence>
<evidence type="ECO:0000259" key="14">
    <source>
        <dbReference type="PROSITE" id="PS51469"/>
    </source>
</evidence>
<feature type="signal peptide" evidence="13">
    <location>
        <begin position="1"/>
        <end position="21"/>
    </location>
</feature>
<dbReference type="PANTHER" id="PTHR12953:SF0">
    <property type="entry name" value="SUN DOMAIN-CONTAINING OSSIFICATION FACTOR"/>
    <property type="match status" value="1"/>
</dbReference>
<feature type="transmembrane region" description="Helical" evidence="12">
    <location>
        <begin position="433"/>
        <end position="450"/>
    </location>
</feature>
<dbReference type="SUPFAM" id="SSF49785">
    <property type="entry name" value="Galactose-binding domain-like"/>
    <property type="match status" value="1"/>
</dbReference>
<dbReference type="PANTHER" id="PTHR12953">
    <property type="entry name" value="MEMBRANE PROTEIN CH1 RELATED"/>
    <property type="match status" value="1"/>
</dbReference>
<dbReference type="GO" id="GO:0034975">
    <property type="term" value="P:protein folding in endoplasmic reticulum"/>
    <property type="evidence" value="ECO:0007669"/>
    <property type="project" value="TreeGrafter"/>
</dbReference>
<keyword evidence="2 12" id="KW-0812">Transmembrane</keyword>
<dbReference type="PROSITE" id="PS51469">
    <property type="entry name" value="SUN"/>
    <property type="match status" value="1"/>
</dbReference>
<dbReference type="Gene3D" id="2.60.120.260">
    <property type="entry name" value="Galactose-binding domain-like"/>
    <property type="match status" value="1"/>
</dbReference>
<name>A0A1X7R394_9SACH</name>
<dbReference type="OrthoDB" id="266334at2759"/>
<keyword evidence="7" id="KW-0325">Glycoprotein</keyword>
<evidence type="ECO:0000313" key="16">
    <source>
        <dbReference type="Proteomes" id="UP000196158"/>
    </source>
</evidence>
<dbReference type="InterPro" id="IPR045120">
    <property type="entry name" value="Suco/Slp1-like"/>
</dbReference>
<dbReference type="FunFam" id="2.60.120.260:FF:000099">
    <property type="entry name" value="Uncharacterized protein, isoform C"/>
    <property type="match status" value="1"/>
</dbReference>
<evidence type="ECO:0000256" key="9">
    <source>
        <dbReference type="ARBA" id="ARBA00064635"/>
    </source>
</evidence>
<evidence type="ECO:0000256" key="5">
    <source>
        <dbReference type="ARBA" id="ARBA00022989"/>
    </source>
</evidence>
<evidence type="ECO:0000256" key="6">
    <source>
        <dbReference type="ARBA" id="ARBA00023136"/>
    </source>
</evidence>
<evidence type="ECO:0000256" key="13">
    <source>
        <dbReference type="SAM" id="SignalP"/>
    </source>
</evidence>
<evidence type="ECO:0000256" key="4">
    <source>
        <dbReference type="ARBA" id="ARBA00022824"/>
    </source>
</evidence>
<sequence>MVYINILYGFIIYCLIFICRGEEESNGSFVSFEEWKQSKKDGSDKMLDINDGSRRIREVADPSCYRGGDSYGEEMEIELGFLGSEEIEPEGRVYKDKYNYASLDCAATIVKTNSQASGATSILVENKDKYLLNPCSAESQYVIIELCEDILVEEIELGNFEYFSSTFKGVKFYVSDRLPVTKSGWTLIGEFQAENSRQLQIFSIENPRRWARYLRVEIVSHYGNEFYCPISMLKVHGQTMMDEFKLGETEPQCEGSPNEVKKETAKDKEGIVKETTPKNGTIDGDCSVKVQDVEKEEVIVKRKKDTCREEDMCLENKMKQWFERSMKIFEVMSSTNKNGTADICLNNTQSSLNTGQIRKPTEESIFKNMIKRLNTLESNSTLTVQYIEEQNRLLTHSLNNSIVEVLELVRSELALVQRTNDLHIEAIRREQRFLIALIVVLICIVSLYIFNKRTNIII</sequence>
<feature type="compositionally biased region" description="Basic and acidic residues" evidence="11">
    <location>
        <begin position="259"/>
        <end position="276"/>
    </location>
</feature>
<keyword evidence="6 12" id="KW-0472">Membrane</keyword>
<dbReference type="EMBL" id="FXLY01000005">
    <property type="protein sequence ID" value="SMN20147.1"/>
    <property type="molecule type" value="Genomic_DNA"/>
</dbReference>
<evidence type="ECO:0000256" key="11">
    <source>
        <dbReference type="SAM" id="MobiDB-lite"/>
    </source>
</evidence>
<evidence type="ECO:0000256" key="7">
    <source>
        <dbReference type="ARBA" id="ARBA00023180"/>
    </source>
</evidence>
<evidence type="ECO:0000256" key="8">
    <source>
        <dbReference type="ARBA" id="ARBA00061226"/>
    </source>
</evidence>
<comment type="similarity">
    <text evidence="8">Belongs to the SLP1 family.</text>
</comment>
<organism evidence="15 16">
    <name type="scientific">Maudiozyma saulgeensis</name>
    <dbReference type="NCBI Taxonomy" id="1789683"/>
    <lineage>
        <taxon>Eukaryota</taxon>
        <taxon>Fungi</taxon>
        <taxon>Dikarya</taxon>
        <taxon>Ascomycota</taxon>
        <taxon>Saccharomycotina</taxon>
        <taxon>Saccharomycetes</taxon>
        <taxon>Saccharomycetales</taxon>
        <taxon>Saccharomycetaceae</taxon>
        <taxon>Maudiozyma</taxon>
    </lineage>
</organism>